<evidence type="ECO:0000256" key="2">
    <source>
        <dbReference type="ARBA" id="ARBA00022801"/>
    </source>
</evidence>
<dbReference type="OrthoDB" id="9778567at2"/>
<dbReference type="PANTHER" id="PTHR34698">
    <property type="entry name" value="5-OXOPROLINASE SUBUNIT B"/>
    <property type="match status" value="1"/>
</dbReference>
<reference evidence="5 6" key="1">
    <citation type="submission" date="2019-04" db="EMBL/GenBank/DDBJ databases">
        <title>Bacillus caeni sp. nov., a bacterium isolated from mangrove sediment.</title>
        <authorList>
            <person name="Huang H."/>
            <person name="Mo K."/>
            <person name="Hu Y."/>
        </authorList>
    </citation>
    <scope>NUCLEOTIDE SEQUENCE [LARGE SCALE GENOMIC DNA]</scope>
    <source>
        <strain evidence="5 6">HB172195</strain>
    </source>
</reference>
<dbReference type="AlphaFoldDB" id="A0A5R9F151"/>
<feature type="domain" description="Carboxyltransferase" evidence="4">
    <location>
        <begin position="1"/>
        <end position="198"/>
    </location>
</feature>
<evidence type="ECO:0000256" key="1">
    <source>
        <dbReference type="ARBA" id="ARBA00022741"/>
    </source>
</evidence>
<keyword evidence="2 5" id="KW-0378">Hydrolase</keyword>
<comment type="caution">
    <text evidence="5">The sequence shown here is derived from an EMBL/GenBank/DDBJ whole genome shotgun (WGS) entry which is preliminary data.</text>
</comment>
<dbReference type="EMBL" id="SWLG01000009">
    <property type="protein sequence ID" value="TLS36731.1"/>
    <property type="molecule type" value="Genomic_DNA"/>
</dbReference>
<evidence type="ECO:0000256" key="3">
    <source>
        <dbReference type="ARBA" id="ARBA00022840"/>
    </source>
</evidence>
<evidence type="ECO:0000313" key="5">
    <source>
        <dbReference type="EMBL" id="TLS36731.1"/>
    </source>
</evidence>
<evidence type="ECO:0000313" key="6">
    <source>
        <dbReference type="Proteomes" id="UP000308230"/>
    </source>
</evidence>
<dbReference type="SUPFAM" id="SSF50891">
    <property type="entry name" value="Cyclophilin-like"/>
    <property type="match status" value="1"/>
</dbReference>
<dbReference type="Pfam" id="PF02682">
    <property type="entry name" value="CT_C_D"/>
    <property type="match status" value="1"/>
</dbReference>
<dbReference type="Gene3D" id="3.30.1360.40">
    <property type="match status" value="1"/>
</dbReference>
<dbReference type="EC" id="3.5.2.9" evidence="5"/>
<dbReference type="Gene3D" id="2.40.100.10">
    <property type="entry name" value="Cyclophilin-like"/>
    <property type="match status" value="1"/>
</dbReference>
<evidence type="ECO:0000259" key="4">
    <source>
        <dbReference type="SMART" id="SM00796"/>
    </source>
</evidence>
<keyword evidence="1" id="KW-0547">Nucleotide-binding</keyword>
<accession>A0A5R9F151</accession>
<dbReference type="InterPro" id="IPR010016">
    <property type="entry name" value="PxpB"/>
</dbReference>
<gene>
    <name evidence="5" type="primary">pxpB</name>
    <name evidence="5" type="ORF">FCL54_13890</name>
</gene>
<keyword evidence="6" id="KW-1185">Reference proteome</keyword>
<dbReference type="InterPro" id="IPR029000">
    <property type="entry name" value="Cyclophilin-like_dom_sf"/>
</dbReference>
<dbReference type="Proteomes" id="UP000308230">
    <property type="component" value="Unassembled WGS sequence"/>
</dbReference>
<dbReference type="SMART" id="SM00796">
    <property type="entry name" value="AHS1"/>
    <property type="match status" value="1"/>
</dbReference>
<organism evidence="5 6">
    <name type="scientific">Exobacillus caeni</name>
    <dbReference type="NCBI Taxonomy" id="2574798"/>
    <lineage>
        <taxon>Bacteria</taxon>
        <taxon>Bacillati</taxon>
        <taxon>Bacillota</taxon>
        <taxon>Bacilli</taxon>
        <taxon>Bacillales</taxon>
        <taxon>Guptibacillaceae</taxon>
        <taxon>Exobacillus</taxon>
    </lineage>
</organism>
<dbReference type="GO" id="GO:0017168">
    <property type="term" value="F:5-oxoprolinase (ATP-hydrolyzing) activity"/>
    <property type="evidence" value="ECO:0007669"/>
    <property type="project" value="UniProtKB-EC"/>
</dbReference>
<sequence>MGDSAIQLFFKEEPSPLLNRTISSICKGLEGKKITGIIESVPSYKALTVFYEPWNLSYDTLKQQLEEMLDQQESKDKLSPSYVVTIPTLYGNEYGPDIALVANKNNLSIEEVITLHTQKDYLIYMMGFMPGFPYLGGLDKKIATPRHENPKARVEAGSVGIAGDQTGIYPFQSPGGWNIIGRTPLKLFQPDNEQPFLYKPGDYLRFKAINEEEFAEIEEAVKQGTYHVKREEMKG</sequence>
<dbReference type="PANTHER" id="PTHR34698:SF2">
    <property type="entry name" value="5-OXOPROLINASE SUBUNIT B"/>
    <property type="match status" value="1"/>
</dbReference>
<protein>
    <submittedName>
        <fullName evidence="5">5-oxoprolinase subunit PxpB</fullName>
        <ecNumber evidence="5">3.5.2.9</ecNumber>
    </submittedName>
</protein>
<dbReference type="InterPro" id="IPR003833">
    <property type="entry name" value="CT_C_D"/>
</dbReference>
<dbReference type="NCBIfam" id="TIGR00370">
    <property type="entry name" value="5-oxoprolinase subunit PxpB"/>
    <property type="match status" value="1"/>
</dbReference>
<proteinExistence type="predicted"/>
<name>A0A5R9F151_9BACL</name>
<dbReference type="GO" id="GO:0005524">
    <property type="term" value="F:ATP binding"/>
    <property type="evidence" value="ECO:0007669"/>
    <property type="project" value="UniProtKB-KW"/>
</dbReference>
<keyword evidence="3" id="KW-0067">ATP-binding</keyword>
<dbReference type="SUPFAM" id="SSF160467">
    <property type="entry name" value="PH0987 N-terminal domain-like"/>
    <property type="match status" value="1"/>
</dbReference>